<proteinExistence type="predicted"/>
<protein>
    <submittedName>
        <fullName evidence="1">Uncharacterized protein</fullName>
    </submittedName>
</protein>
<sequence length="46" mass="5358">MRGREEKKLYTANFFVAQATSSFLTRKFCGLDTGRTTWNEGVVRQR</sequence>
<organism evidence="1 2">
    <name type="scientific">Sumerlaea chitinivorans</name>
    <dbReference type="NCBI Taxonomy" id="2250252"/>
    <lineage>
        <taxon>Bacteria</taxon>
        <taxon>Candidatus Sumerlaeota</taxon>
        <taxon>Candidatus Sumerlaeia</taxon>
        <taxon>Candidatus Sumerlaeales</taxon>
        <taxon>Candidatus Sumerlaeaceae</taxon>
        <taxon>Candidatus Sumerlaea</taxon>
    </lineage>
</organism>
<dbReference type="KEGG" id="schv:BRCON_1591"/>
<evidence type="ECO:0000313" key="1">
    <source>
        <dbReference type="EMBL" id="AXA36368.1"/>
    </source>
</evidence>
<gene>
    <name evidence="1" type="ORF">BRCON_1591</name>
</gene>
<evidence type="ECO:0000313" key="2">
    <source>
        <dbReference type="Proteomes" id="UP000262583"/>
    </source>
</evidence>
<dbReference type="EMBL" id="CP030759">
    <property type="protein sequence ID" value="AXA36368.1"/>
    <property type="molecule type" value="Genomic_DNA"/>
</dbReference>
<accession>A0A2Z4Y6A9</accession>
<dbReference type="AlphaFoldDB" id="A0A2Z4Y6A9"/>
<name>A0A2Z4Y6A9_SUMC1</name>
<dbReference type="Proteomes" id="UP000262583">
    <property type="component" value="Chromosome"/>
</dbReference>
<reference evidence="1 2" key="1">
    <citation type="submission" date="2018-05" db="EMBL/GenBank/DDBJ databases">
        <title>A metagenomic window into the 2 km-deep terrestrial subsurface aquifer revealed taxonomically and functionally diverse microbial community comprising novel uncultured bacterial lineages.</title>
        <authorList>
            <person name="Kadnikov V.V."/>
            <person name="Mardanov A.V."/>
            <person name="Beletsky A.V."/>
            <person name="Banks D."/>
            <person name="Pimenov N.V."/>
            <person name="Frank Y.A."/>
            <person name="Karnachuk O.V."/>
            <person name="Ravin N.V."/>
        </authorList>
    </citation>
    <scope>NUCLEOTIDE SEQUENCE [LARGE SCALE GENOMIC DNA]</scope>
    <source>
        <strain evidence="1">BY</strain>
    </source>
</reference>